<name>A0A1A2S595_9MYCO</name>
<dbReference type="Gene3D" id="2.30.110.10">
    <property type="entry name" value="Electron Transport, Fmn-binding Protein, Chain A"/>
    <property type="match status" value="1"/>
</dbReference>
<evidence type="ECO:0000313" key="2">
    <source>
        <dbReference type="Proteomes" id="UP000093861"/>
    </source>
</evidence>
<organism evidence="1 2">
    <name type="scientific">Mycobacterium colombiense</name>
    <dbReference type="NCBI Taxonomy" id="339268"/>
    <lineage>
        <taxon>Bacteria</taxon>
        <taxon>Bacillati</taxon>
        <taxon>Actinomycetota</taxon>
        <taxon>Actinomycetes</taxon>
        <taxon>Mycobacteriales</taxon>
        <taxon>Mycobacteriaceae</taxon>
        <taxon>Mycobacterium</taxon>
        <taxon>Mycobacterium avium complex (MAC)</taxon>
    </lineage>
</organism>
<sequence>MDDPARLATFFARANAVVRPLLESPLHGLVSSRLMLLSYVGGKTGNNYTFAIGYFPWDNGDVLVSSTANWPKTLSSARNIRVLIKREWFTATPTAIRQDDHKAAILAEFARRNGPKAAKGLMLGLPGDRQPDSQQLLAAAAKTTLVRFALG</sequence>
<reference evidence="1 2" key="1">
    <citation type="submission" date="2016-06" db="EMBL/GenBank/DDBJ databases">
        <authorList>
            <person name="Kjaerup R.B."/>
            <person name="Dalgaard T.S."/>
            <person name="Juul-Madsen H.R."/>
        </authorList>
    </citation>
    <scope>NUCLEOTIDE SEQUENCE [LARGE SCALE GENOMIC DNA]</scope>
    <source>
        <strain evidence="1 2">E2464</strain>
    </source>
</reference>
<accession>A0A1A2S595</accession>
<dbReference type="InterPro" id="IPR012349">
    <property type="entry name" value="Split_barrel_FMN-bd"/>
</dbReference>
<protein>
    <submittedName>
        <fullName evidence="1">Uncharacterized protein</fullName>
    </submittedName>
</protein>
<proteinExistence type="predicted"/>
<dbReference type="EMBL" id="LZJS01000103">
    <property type="protein sequence ID" value="OBH59386.1"/>
    <property type="molecule type" value="Genomic_DNA"/>
</dbReference>
<comment type="caution">
    <text evidence="1">The sequence shown here is derived from an EMBL/GenBank/DDBJ whole genome shotgun (WGS) entry which is preliminary data.</text>
</comment>
<dbReference type="AlphaFoldDB" id="A0A1A2S595"/>
<evidence type="ECO:0000313" key="1">
    <source>
        <dbReference type="EMBL" id="OBH59386.1"/>
    </source>
</evidence>
<dbReference type="Proteomes" id="UP000093861">
    <property type="component" value="Unassembled WGS sequence"/>
</dbReference>
<gene>
    <name evidence="1" type="ORF">A5685_03750</name>
</gene>